<dbReference type="InterPro" id="IPR005198">
    <property type="entry name" value="Glyco_hydro_76"/>
</dbReference>
<dbReference type="Proteomes" id="UP000803884">
    <property type="component" value="Unassembled WGS sequence"/>
</dbReference>
<evidence type="ECO:0000256" key="11">
    <source>
        <dbReference type="SAM" id="MobiDB-lite"/>
    </source>
</evidence>
<dbReference type="EMBL" id="JAAQHG020000003">
    <property type="protein sequence ID" value="KAL1590168.1"/>
    <property type="molecule type" value="Genomic_DNA"/>
</dbReference>
<evidence type="ECO:0000256" key="10">
    <source>
        <dbReference type="PIRNR" id="PIRNR016302"/>
    </source>
</evidence>
<dbReference type="RefSeq" id="XP_069233273.1">
    <property type="nucleotide sequence ID" value="XM_069369592.1"/>
</dbReference>
<organism evidence="14 15">
    <name type="scientific">Cladosporium halotolerans</name>
    <dbReference type="NCBI Taxonomy" id="1052096"/>
    <lineage>
        <taxon>Eukaryota</taxon>
        <taxon>Fungi</taxon>
        <taxon>Dikarya</taxon>
        <taxon>Ascomycota</taxon>
        <taxon>Pezizomycotina</taxon>
        <taxon>Dothideomycetes</taxon>
        <taxon>Dothideomycetidae</taxon>
        <taxon>Cladosporiales</taxon>
        <taxon>Cladosporiaceae</taxon>
        <taxon>Cladosporium</taxon>
    </lineage>
</organism>
<gene>
    <name evidence="14" type="ORF">WHR41_00986</name>
</gene>
<evidence type="ECO:0000256" key="5">
    <source>
        <dbReference type="ARBA" id="ARBA00022729"/>
    </source>
</evidence>
<dbReference type="FunFam" id="1.50.10.20:FF:000006">
    <property type="entry name" value="Mannan endo-1,6-alpha-mannosidase"/>
    <property type="match status" value="1"/>
</dbReference>
<evidence type="ECO:0000256" key="3">
    <source>
        <dbReference type="ARBA" id="ARBA00009699"/>
    </source>
</evidence>
<dbReference type="AlphaFoldDB" id="A0AB34KYU8"/>
<feature type="compositionally biased region" description="Gly residues" evidence="11">
    <location>
        <begin position="416"/>
        <end position="425"/>
    </location>
</feature>
<feature type="transmembrane region" description="Helical" evidence="12">
    <location>
        <begin position="437"/>
        <end position="458"/>
    </location>
</feature>
<evidence type="ECO:0000256" key="4">
    <source>
        <dbReference type="ARBA" id="ARBA00012350"/>
    </source>
</evidence>
<evidence type="ECO:0000313" key="14">
    <source>
        <dbReference type="EMBL" id="KAL1590168.1"/>
    </source>
</evidence>
<evidence type="ECO:0000256" key="2">
    <source>
        <dbReference type="ARBA" id="ARBA00004308"/>
    </source>
</evidence>
<accession>A0AB34KYU8</accession>
<dbReference type="Pfam" id="PF03663">
    <property type="entry name" value="Glyco_hydro_76"/>
    <property type="match status" value="1"/>
</dbReference>
<keyword evidence="6 10" id="KW-0378">Hydrolase</keyword>
<evidence type="ECO:0000256" key="9">
    <source>
        <dbReference type="ARBA" id="ARBA00023295"/>
    </source>
</evidence>
<dbReference type="PIRSF" id="PIRSF016302">
    <property type="entry name" value="Man_a_manosd"/>
    <property type="match status" value="1"/>
</dbReference>
<name>A0AB34KYU8_9PEZI</name>
<feature type="signal peptide" evidence="13">
    <location>
        <begin position="1"/>
        <end position="21"/>
    </location>
</feature>
<comment type="subcellular location">
    <subcellularLocation>
        <location evidence="2">Endomembrane system</location>
    </subcellularLocation>
</comment>
<reference evidence="14 15" key="1">
    <citation type="journal article" date="2020" name="Microbiol. Resour. Announc.">
        <title>Draft Genome Sequence of a Cladosporium Species Isolated from the Mesophotic Ascidian Didemnum maculosum.</title>
        <authorList>
            <person name="Gioti A."/>
            <person name="Siaperas R."/>
            <person name="Nikolaivits E."/>
            <person name="Le Goff G."/>
            <person name="Ouazzani J."/>
            <person name="Kotoulas G."/>
            <person name="Topakas E."/>
        </authorList>
    </citation>
    <scope>NUCLEOTIDE SEQUENCE [LARGE SCALE GENOMIC DNA]</scope>
    <source>
        <strain evidence="14 15">TM138-S3</strain>
    </source>
</reference>
<dbReference type="EC" id="3.2.1.101" evidence="4 10"/>
<evidence type="ECO:0000256" key="6">
    <source>
        <dbReference type="ARBA" id="ARBA00022801"/>
    </source>
</evidence>
<dbReference type="GO" id="GO:0008496">
    <property type="term" value="F:mannan endo-1,6-alpha-mannosidase activity"/>
    <property type="evidence" value="ECO:0007669"/>
    <property type="project" value="UniProtKB-UniRule"/>
</dbReference>
<keyword evidence="12" id="KW-0812">Transmembrane</keyword>
<comment type="caution">
    <text evidence="14">The sequence shown here is derived from an EMBL/GenBank/DDBJ whole genome shotgun (WGS) entry which is preliminary data.</text>
</comment>
<keyword evidence="7 12" id="KW-0472">Membrane</keyword>
<evidence type="ECO:0000256" key="8">
    <source>
        <dbReference type="ARBA" id="ARBA00023180"/>
    </source>
</evidence>
<keyword evidence="8" id="KW-0325">Glycoprotein</keyword>
<evidence type="ECO:0000256" key="7">
    <source>
        <dbReference type="ARBA" id="ARBA00023136"/>
    </source>
</evidence>
<feature type="compositionally biased region" description="Polar residues" evidence="11">
    <location>
        <begin position="396"/>
        <end position="406"/>
    </location>
</feature>
<dbReference type="InterPro" id="IPR014480">
    <property type="entry name" value="Mannan-1_6-alpha_mannosidase"/>
</dbReference>
<evidence type="ECO:0000256" key="1">
    <source>
        <dbReference type="ARBA" id="ARBA00001452"/>
    </source>
</evidence>
<dbReference type="Gene3D" id="1.50.10.20">
    <property type="match status" value="1"/>
</dbReference>
<comment type="similarity">
    <text evidence="3 10">Belongs to the glycosyl hydrolase 76 family.</text>
</comment>
<keyword evidence="15" id="KW-1185">Reference proteome</keyword>
<keyword evidence="5 13" id="KW-0732">Signal</keyword>
<evidence type="ECO:0000313" key="15">
    <source>
        <dbReference type="Proteomes" id="UP000803884"/>
    </source>
</evidence>
<dbReference type="SUPFAM" id="SSF48208">
    <property type="entry name" value="Six-hairpin glycosidases"/>
    <property type="match status" value="1"/>
</dbReference>
<sequence>MKLWSATSACGALLAARLAGALELNIDDNESIKQAASTVAFEMVSYYYGNESNGIPGLLGDPYYWWEAGAMFSSLIDYWYYTGNSEYNEITTQAMLHQRGAHMDYEPENQTKSLGNDDQAFWGMAAMTAAEVGYPDPPDDQPGWLALAQAVFNRQAERWDNETCAGGLRWQIFPFNNGYDYKNSITQGSFFNIAARLYAYTGNETYAEWATKTFEWSQQVGLISNAYQVFDGTDSAINCSDLNHIQWSYNTGVYMLGAAMLFNKTEGQTQEYWRTHVQGLLDGARFFFYENTNIMFEIACEPRMNCNVDQQSFKAYLARWMAGTAKVAPFTHDSIYERLRASAVAAAKQCSGGETGVTCGTRWYEGAWDGTYGVGQQMNALEVFQSNLGDLVPGPLSNSTGGTSRGNPAAGTGAENSGGGGGGRAGASNPITTGDRAGAGILTALVVVFVLGGAWWMVA</sequence>
<dbReference type="InterPro" id="IPR008928">
    <property type="entry name" value="6-hairpin_glycosidase_sf"/>
</dbReference>
<comment type="catalytic activity">
    <reaction evidence="1 10">
        <text>Random hydrolysis of (1-&gt;6)-alpha-D-mannosidic linkages in unbranched (1-&gt;6)-mannans.</text>
        <dbReference type="EC" id="3.2.1.101"/>
    </reaction>
</comment>
<dbReference type="PANTHER" id="PTHR12145:SF36">
    <property type="entry name" value="MANNAN ENDO-1,6-ALPHA-MANNOSIDASE DCW1"/>
    <property type="match status" value="1"/>
</dbReference>
<feature type="chain" id="PRO_5044334188" description="Mannan endo-1,6-alpha-mannosidase" evidence="13">
    <location>
        <begin position="22"/>
        <end position="459"/>
    </location>
</feature>
<evidence type="ECO:0000256" key="12">
    <source>
        <dbReference type="SAM" id="Phobius"/>
    </source>
</evidence>
<keyword evidence="9 10" id="KW-0326">Glycosidase</keyword>
<proteinExistence type="inferred from homology"/>
<dbReference type="GO" id="GO:0009272">
    <property type="term" value="P:fungal-type cell wall biogenesis"/>
    <property type="evidence" value="ECO:0007669"/>
    <property type="project" value="TreeGrafter"/>
</dbReference>
<dbReference type="GO" id="GO:0012505">
    <property type="term" value="C:endomembrane system"/>
    <property type="evidence" value="ECO:0007669"/>
    <property type="project" value="UniProtKB-SubCell"/>
</dbReference>
<dbReference type="GeneID" id="96002430"/>
<protein>
    <recommendedName>
        <fullName evidence="4 10">Mannan endo-1,6-alpha-mannosidase</fullName>
        <ecNumber evidence="4 10">3.2.1.101</ecNumber>
    </recommendedName>
</protein>
<evidence type="ECO:0000256" key="13">
    <source>
        <dbReference type="SAM" id="SignalP"/>
    </source>
</evidence>
<feature type="region of interest" description="Disordered" evidence="11">
    <location>
        <begin position="395"/>
        <end position="429"/>
    </location>
</feature>
<keyword evidence="12" id="KW-1133">Transmembrane helix</keyword>
<dbReference type="GO" id="GO:0016052">
    <property type="term" value="P:carbohydrate catabolic process"/>
    <property type="evidence" value="ECO:0007669"/>
    <property type="project" value="InterPro"/>
</dbReference>
<dbReference type="PANTHER" id="PTHR12145">
    <property type="entry name" value="MANNAN ENDO-1,6-ALPHA-MANNOSIDASE DCW1"/>
    <property type="match status" value="1"/>
</dbReference>